<dbReference type="OrthoDB" id="311633at2759"/>
<accession>A0A232M5B3</accession>
<evidence type="ECO:0000313" key="8">
    <source>
        <dbReference type="EMBL" id="OXV11532.1"/>
    </source>
</evidence>
<evidence type="ECO:0000259" key="7">
    <source>
        <dbReference type="Pfam" id="PF16803"/>
    </source>
</evidence>
<name>A0A232M5B3_9EURO</name>
<evidence type="ECO:0000256" key="2">
    <source>
        <dbReference type="ARBA" id="ARBA00022714"/>
    </source>
</evidence>
<dbReference type="EMBL" id="NPHW01002428">
    <property type="protein sequence ID" value="OXV11532.1"/>
    <property type="molecule type" value="Genomic_DNA"/>
</dbReference>
<dbReference type="InterPro" id="IPR031838">
    <property type="entry name" value="Dre2_N"/>
</dbReference>
<reference evidence="8 9" key="1">
    <citation type="journal article" date="2015" name="Environ. Microbiol.">
        <title>Metagenome sequence of Elaphomyces granulatus from sporocarp tissue reveals Ascomycota ectomycorrhizal fingerprints of genome expansion and a Proteobacteria-rich microbiome.</title>
        <authorList>
            <person name="Quandt C.A."/>
            <person name="Kohler A."/>
            <person name="Hesse C.N."/>
            <person name="Sharpton T.J."/>
            <person name="Martin F."/>
            <person name="Spatafora J.W."/>
        </authorList>
    </citation>
    <scope>NUCLEOTIDE SEQUENCE [LARGE SCALE GENOMIC DNA]</scope>
    <source>
        <strain evidence="8 9">OSC145934</strain>
    </source>
</reference>
<dbReference type="Pfam" id="PF16803">
    <property type="entry name" value="DRE2_N"/>
    <property type="match status" value="1"/>
</dbReference>
<dbReference type="GO" id="GO:0046872">
    <property type="term" value="F:metal ion binding"/>
    <property type="evidence" value="ECO:0007669"/>
    <property type="project" value="UniProtKB-KW"/>
</dbReference>
<evidence type="ECO:0000256" key="4">
    <source>
        <dbReference type="ARBA" id="ARBA00023004"/>
    </source>
</evidence>
<evidence type="ECO:0000256" key="1">
    <source>
        <dbReference type="ARBA" id="ARBA00022490"/>
    </source>
</evidence>
<evidence type="ECO:0000256" key="3">
    <source>
        <dbReference type="ARBA" id="ARBA00022723"/>
    </source>
</evidence>
<evidence type="ECO:0000313" key="9">
    <source>
        <dbReference type="Proteomes" id="UP000243515"/>
    </source>
</evidence>
<sequence>MSFLSVTVDTTVDLETASTSKVNRKRNLLLAPPSIAAHEEKLRDLFTTFGRSATDLQMLDRLSAGFVTLSLATYDLVLVLSDTNGARRTEVSRDVYTAVVPSMKVGAKLQFQDSCLRATEAREAILAGLVEKDGVFVKLVDKEAIIPLRLGAKKKTGVQDSVSTNHYDLGESNGGDELIDEDGLLSEDDLKIPLQQRKPTSTSSPLCFIINKFYSPGMSARVQKEATTSL</sequence>
<dbReference type="Proteomes" id="UP000243515">
    <property type="component" value="Unassembled WGS sequence"/>
</dbReference>
<keyword evidence="2" id="KW-0001">2Fe-2S</keyword>
<dbReference type="GO" id="GO:0051537">
    <property type="term" value="F:2 iron, 2 sulfur cluster binding"/>
    <property type="evidence" value="ECO:0007669"/>
    <property type="project" value="UniProtKB-KW"/>
</dbReference>
<protein>
    <recommendedName>
        <fullName evidence="7">Fe-S cluster assembly protein Dre2 N-terminal domain-containing protein</fullName>
    </recommendedName>
</protein>
<proteinExistence type="predicted"/>
<keyword evidence="6" id="KW-0496">Mitochondrion</keyword>
<keyword evidence="9" id="KW-1185">Reference proteome</keyword>
<dbReference type="AlphaFoldDB" id="A0A232M5B3"/>
<comment type="caution">
    <text evidence="8">The sequence shown here is derived from an EMBL/GenBank/DDBJ whole genome shotgun (WGS) entry which is preliminary data.</text>
</comment>
<organism evidence="8 9">
    <name type="scientific">Elaphomyces granulatus</name>
    <dbReference type="NCBI Taxonomy" id="519963"/>
    <lineage>
        <taxon>Eukaryota</taxon>
        <taxon>Fungi</taxon>
        <taxon>Dikarya</taxon>
        <taxon>Ascomycota</taxon>
        <taxon>Pezizomycotina</taxon>
        <taxon>Eurotiomycetes</taxon>
        <taxon>Eurotiomycetidae</taxon>
        <taxon>Eurotiales</taxon>
        <taxon>Elaphomycetaceae</taxon>
        <taxon>Elaphomyces</taxon>
    </lineage>
</organism>
<keyword evidence="5" id="KW-0411">Iron-sulfur</keyword>
<gene>
    <name evidence="8" type="ORF">Egran_00706</name>
</gene>
<keyword evidence="3" id="KW-0479">Metal-binding</keyword>
<feature type="domain" description="Fe-S cluster assembly protein Dre2 N-terminal" evidence="7">
    <location>
        <begin position="25"/>
        <end position="149"/>
    </location>
</feature>
<evidence type="ECO:0000256" key="5">
    <source>
        <dbReference type="ARBA" id="ARBA00023014"/>
    </source>
</evidence>
<keyword evidence="1" id="KW-0963">Cytoplasm</keyword>
<evidence type="ECO:0000256" key="6">
    <source>
        <dbReference type="ARBA" id="ARBA00023128"/>
    </source>
</evidence>
<keyword evidence="4" id="KW-0408">Iron</keyword>